<dbReference type="CDD" id="cd07363">
    <property type="entry name" value="45_DOPA_Dioxygenase"/>
    <property type="match status" value="1"/>
</dbReference>
<dbReference type="EMBL" id="VOGB01000005">
    <property type="protein sequence ID" value="MQM73179.1"/>
    <property type="molecule type" value="Genomic_DNA"/>
</dbReference>
<keyword evidence="8" id="KW-1185">Reference proteome</keyword>
<dbReference type="EC" id="1.13.11.29" evidence="7"/>
<name>A0A6L5GSD2_9FIRM</name>
<gene>
    <name evidence="7" type="primary">ygiD</name>
    <name evidence="7" type="ORF">FRC53_07205</name>
</gene>
<dbReference type="Pfam" id="PF02900">
    <property type="entry name" value="LigB"/>
    <property type="match status" value="1"/>
</dbReference>
<evidence type="ECO:0000256" key="3">
    <source>
        <dbReference type="ARBA" id="ARBA00022723"/>
    </source>
</evidence>
<comment type="cofactor">
    <cofactor evidence="1">
        <name>Zn(2+)</name>
        <dbReference type="ChEBI" id="CHEBI:29105"/>
    </cofactor>
</comment>
<dbReference type="Gene3D" id="3.40.830.10">
    <property type="entry name" value="LigB-like"/>
    <property type="match status" value="1"/>
</dbReference>
<dbReference type="GO" id="GO:0008198">
    <property type="term" value="F:ferrous iron binding"/>
    <property type="evidence" value="ECO:0007669"/>
    <property type="project" value="InterPro"/>
</dbReference>
<accession>A0A6L5GSD2</accession>
<dbReference type="NCBIfam" id="NF007914">
    <property type="entry name" value="PRK10628.1"/>
    <property type="match status" value="1"/>
</dbReference>
<dbReference type="AlphaFoldDB" id="A0A6L5GSD2"/>
<dbReference type="PIRSF" id="PIRSF006157">
    <property type="entry name" value="Doxgns_DODA"/>
    <property type="match status" value="1"/>
</dbReference>
<comment type="caution">
    <text evidence="7">The sequence shown here is derived from an EMBL/GenBank/DDBJ whole genome shotgun (WGS) entry which is preliminary data.</text>
</comment>
<evidence type="ECO:0000313" key="8">
    <source>
        <dbReference type="Proteomes" id="UP000473648"/>
    </source>
</evidence>
<evidence type="ECO:0000259" key="6">
    <source>
        <dbReference type="Pfam" id="PF02900"/>
    </source>
</evidence>
<dbReference type="SUPFAM" id="SSF53213">
    <property type="entry name" value="LigB-like"/>
    <property type="match status" value="1"/>
</dbReference>
<dbReference type="Proteomes" id="UP000473648">
    <property type="component" value="Unassembled WGS sequence"/>
</dbReference>
<evidence type="ECO:0000256" key="1">
    <source>
        <dbReference type="ARBA" id="ARBA00001947"/>
    </source>
</evidence>
<keyword evidence="5 7" id="KW-0560">Oxidoreductase</keyword>
<dbReference type="InterPro" id="IPR004183">
    <property type="entry name" value="Xdiol_dOase_suB"/>
</dbReference>
<evidence type="ECO:0000256" key="4">
    <source>
        <dbReference type="ARBA" id="ARBA00022833"/>
    </source>
</evidence>
<dbReference type="PANTHER" id="PTHR30096">
    <property type="entry name" value="4,5-DOPA DIOXYGENASE EXTRADIOL-LIKE PROTEIN"/>
    <property type="match status" value="1"/>
</dbReference>
<evidence type="ECO:0000256" key="5">
    <source>
        <dbReference type="ARBA" id="ARBA00023002"/>
    </source>
</evidence>
<sequence length="260" mass="28278">MKTNQRMPVIFTGHGSPMLALDDDALTQTLSKIGQEVRADYGKPKAILMLSAHWFTRGTFVQQTETPRQIYDMYGFPEALYEVKYPAAGSPALADRVCALLGDDVAVNNDWGIDHGAWTVLVHMFPDADIPVVQLSIDGTAAPAALYAMAEKLRPLRDEGVLILGSGNVVHNLRQVEWDSPGGSDATEAFNAEIIQAVMARDDDAVIHWEAHPYADYAVPTPDHFLPLILCLGAAKDEKARVFNDVCNLGAIAMTGFVLG</sequence>
<comment type="similarity">
    <text evidence="2">Belongs to the DODA-type extradiol aromatic ring-opening dioxygenase family.</text>
</comment>
<protein>
    <submittedName>
        <fullName evidence="7">4,5-DOPA dioxygenase extradiol</fullName>
        <ecNumber evidence="7">1.13.11.29</ecNumber>
    </submittedName>
</protein>
<dbReference type="PANTHER" id="PTHR30096:SF0">
    <property type="entry name" value="4,5-DOPA DIOXYGENASE EXTRADIOL-LIKE PROTEIN"/>
    <property type="match status" value="1"/>
</dbReference>
<evidence type="ECO:0000313" key="7">
    <source>
        <dbReference type="EMBL" id="MQM73179.1"/>
    </source>
</evidence>
<dbReference type="GO" id="GO:0050297">
    <property type="term" value="F:stizolobate synthase activity"/>
    <property type="evidence" value="ECO:0007669"/>
    <property type="project" value="UniProtKB-EC"/>
</dbReference>
<feature type="domain" description="Extradiol ring-cleavage dioxygenase class III enzyme subunit B" evidence="6">
    <location>
        <begin position="10"/>
        <end position="248"/>
    </location>
</feature>
<evidence type="ECO:0000256" key="2">
    <source>
        <dbReference type="ARBA" id="ARBA00007581"/>
    </source>
</evidence>
<reference evidence="7" key="1">
    <citation type="journal article" date="2020" name="Appl. Environ. Microbiol.">
        <title>Medium-Chain Fatty Acid Synthesis by 'Candidatus Weimeria bifida' gen. nov., sp. nov., and 'Candidatus Pseudoramibacter fermentans' sp. nov.</title>
        <authorList>
            <person name="Scarborough M.J."/>
            <person name="Myers K.S."/>
            <person name="Donohue T.J."/>
            <person name="Noguera D.R."/>
        </authorList>
    </citation>
    <scope>NUCLEOTIDE SEQUENCE</scope>
    <source>
        <strain evidence="7">EUB1.1</strain>
    </source>
</reference>
<dbReference type="InterPro" id="IPR014436">
    <property type="entry name" value="Extradiol_dOase_DODA"/>
</dbReference>
<keyword evidence="7" id="KW-0223">Dioxygenase</keyword>
<keyword evidence="3" id="KW-0479">Metal-binding</keyword>
<keyword evidence="4" id="KW-0862">Zinc</keyword>
<organism evidence="7 8">
    <name type="scientific">Candidatus Pseudoramibacter fermentans</name>
    <dbReference type="NCBI Taxonomy" id="2594427"/>
    <lineage>
        <taxon>Bacteria</taxon>
        <taxon>Bacillati</taxon>
        <taxon>Bacillota</taxon>
        <taxon>Clostridia</taxon>
        <taxon>Eubacteriales</taxon>
        <taxon>Eubacteriaceae</taxon>
        <taxon>Pseudoramibacter</taxon>
    </lineage>
</organism>
<proteinExistence type="inferred from homology"/>
<dbReference type="GO" id="GO:0008270">
    <property type="term" value="F:zinc ion binding"/>
    <property type="evidence" value="ECO:0007669"/>
    <property type="project" value="InterPro"/>
</dbReference>